<organism evidence="4 5">
    <name type="scientific">Tectimicrobiota bacterium</name>
    <dbReference type="NCBI Taxonomy" id="2528274"/>
    <lineage>
        <taxon>Bacteria</taxon>
        <taxon>Pseudomonadati</taxon>
        <taxon>Nitrospinota/Tectimicrobiota group</taxon>
        <taxon>Candidatus Tectimicrobiota</taxon>
    </lineage>
</organism>
<dbReference type="SMART" id="SM00967">
    <property type="entry name" value="SpoU_sub_bind"/>
    <property type="match status" value="1"/>
</dbReference>
<dbReference type="NCBIfam" id="TIGR00186">
    <property type="entry name" value="rRNA_methyl_3"/>
    <property type="match status" value="1"/>
</dbReference>
<dbReference type="Pfam" id="PF00588">
    <property type="entry name" value="SpoU_methylase"/>
    <property type="match status" value="1"/>
</dbReference>
<dbReference type="AlphaFoldDB" id="A0A932HWS8"/>
<evidence type="ECO:0000313" key="5">
    <source>
        <dbReference type="Proteomes" id="UP000782312"/>
    </source>
</evidence>
<dbReference type="CDD" id="cd18103">
    <property type="entry name" value="SpoU-like_RlmB"/>
    <property type="match status" value="1"/>
</dbReference>
<keyword evidence="1" id="KW-0489">Methyltransferase</keyword>
<dbReference type="InterPro" id="IPR029026">
    <property type="entry name" value="tRNA_m1G_MTases_N"/>
</dbReference>
<reference evidence="4" key="1">
    <citation type="submission" date="2020-07" db="EMBL/GenBank/DDBJ databases">
        <title>Huge and variable diversity of episymbiotic CPR bacteria and DPANN archaea in groundwater ecosystems.</title>
        <authorList>
            <person name="He C.Y."/>
            <person name="Keren R."/>
            <person name="Whittaker M."/>
            <person name="Farag I.F."/>
            <person name="Doudna J."/>
            <person name="Cate J.H.D."/>
            <person name="Banfield J.F."/>
        </authorList>
    </citation>
    <scope>NUCLEOTIDE SEQUENCE</scope>
    <source>
        <strain evidence="4">NC_groundwater_763_Ag_S-0.2um_68_21</strain>
    </source>
</reference>
<dbReference type="PANTHER" id="PTHR46429:SF1">
    <property type="entry name" value="23S RRNA (GUANOSINE-2'-O-)-METHYLTRANSFERASE RLMB"/>
    <property type="match status" value="1"/>
</dbReference>
<dbReference type="GO" id="GO:0008173">
    <property type="term" value="F:RNA methyltransferase activity"/>
    <property type="evidence" value="ECO:0007669"/>
    <property type="project" value="InterPro"/>
</dbReference>
<dbReference type="GO" id="GO:0006396">
    <property type="term" value="P:RNA processing"/>
    <property type="evidence" value="ECO:0007669"/>
    <property type="project" value="InterPro"/>
</dbReference>
<comment type="caution">
    <text evidence="4">The sequence shown here is derived from an EMBL/GenBank/DDBJ whole genome shotgun (WGS) entry which is preliminary data.</text>
</comment>
<dbReference type="GO" id="GO:0005829">
    <property type="term" value="C:cytosol"/>
    <property type="evidence" value="ECO:0007669"/>
    <property type="project" value="TreeGrafter"/>
</dbReference>
<dbReference type="PANTHER" id="PTHR46429">
    <property type="entry name" value="23S RRNA (GUANOSINE-2'-O-)-METHYLTRANSFERASE RLMB"/>
    <property type="match status" value="1"/>
</dbReference>
<protein>
    <submittedName>
        <fullName evidence="4">23S rRNA (Guanosine(2251)-2'-O)-methyltransferase RlmB</fullName>
    </submittedName>
</protein>
<evidence type="ECO:0000256" key="1">
    <source>
        <dbReference type="ARBA" id="ARBA00022603"/>
    </source>
</evidence>
<accession>A0A932HWS8</accession>
<dbReference type="SUPFAM" id="SSF75217">
    <property type="entry name" value="alpha/beta knot"/>
    <property type="match status" value="1"/>
</dbReference>
<name>A0A932HWS8_UNCTE</name>
<dbReference type="EMBL" id="JACPUR010000014">
    <property type="protein sequence ID" value="MBI3127006.1"/>
    <property type="molecule type" value="Genomic_DNA"/>
</dbReference>
<dbReference type="SUPFAM" id="SSF55315">
    <property type="entry name" value="L30e-like"/>
    <property type="match status" value="1"/>
</dbReference>
<dbReference type="GO" id="GO:0032259">
    <property type="term" value="P:methylation"/>
    <property type="evidence" value="ECO:0007669"/>
    <property type="project" value="UniProtKB-KW"/>
</dbReference>
<dbReference type="GO" id="GO:0003723">
    <property type="term" value="F:RNA binding"/>
    <property type="evidence" value="ECO:0007669"/>
    <property type="project" value="InterPro"/>
</dbReference>
<dbReference type="Proteomes" id="UP000782312">
    <property type="component" value="Unassembled WGS sequence"/>
</dbReference>
<evidence type="ECO:0000313" key="4">
    <source>
        <dbReference type="EMBL" id="MBI3127006.1"/>
    </source>
</evidence>
<dbReference type="InterPro" id="IPR013123">
    <property type="entry name" value="SpoU_subst-bd"/>
</dbReference>
<dbReference type="Gene3D" id="3.40.1280.10">
    <property type="match status" value="1"/>
</dbReference>
<dbReference type="InterPro" id="IPR004441">
    <property type="entry name" value="rRNA_MeTrfase_TrmH"/>
</dbReference>
<proteinExistence type="predicted"/>
<dbReference type="InterPro" id="IPR029064">
    <property type="entry name" value="Ribosomal_eL30-like_sf"/>
</dbReference>
<evidence type="ECO:0000256" key="2">
    <source>
        <dbReference type="ARBA" id="ARBA00022679"/>
    </source>
</evidence>
<dbReference type="Gene3D" id="3.30.1330.30">
    <property type="match status" value="1"/>
</dbReference>
<evidence type="ECO:0000259" key="3">
    <source>
        <dbReference type="SMART" id="SM00967"/>
    </source>
</evidence>
<dbReference type="InterPro" id="IPR001537">
    <property type="entry name" value="SpoU_MeTrfase"/>
</dbReference>
<feature type="domain" description="RNA 2-O ribose methyltransferase substrate binding" evidence="3">
    <location>
        <begin position="9"/>
        <end position="83"/>
    </location>
</feature>
<dbReference type="Pfam" id="PF08032">
    <property type="entry name" value="SpoU_sub_bind"/>
    <property type="match status" value="1"/>
</dbReference>
<sequence>MSSRPSRERVCGVHAVLGALEKGRVLRLFLAPARGGGPAARARELAERLGVPIELKSAEFLADLASTRQHQGIVAEVRPLRLMDLEELLAAQPPERPPLLLLDGVQDPRNLGALLRTAAALGAGGVVWPKDASAGLTPTAAKAAAGALEVLPLARVTNLARALEALKEKGYWTLAADPEGELSLGGRELPRPAALVVGGEGRGVRRLVRERCDLGVRIPQSRGIVGSLNVAVAAGILLFSLAAVRPAAPGAAGEEGCSPVSA</sequence>
<dbReference type="InterPro" id="IPR029028">
    <property type="entry name" value="Alpha/beta_knot_MTases"/>
</dbReference>
<keyword evidence="2" id="KW-0808">Transferase</keyword>
<gene>
    <name evidence="4" type="primary">rlmB</name>
    <name evidence="4" type="ORF">HYZ11_05335</name>
</gene>